<dbReference type="EMBL" id="JBCNJP010000019">
    <property type="protein sequence ID" value="KAK9060937.1"/>
    <property type="molecule type" value="Genomic_DNA"/>
</dbReference>
<name>A0AAP0CVC9_9ASTR</name>
<proteinExistence type="predicted"/>
<sequence length="170" mass="18851">MEGDLVDLEKKNKSGGNKRERDDVMGRGLEKRMSGVVEEYSYSGDEMINGVKYEEEKDEMINGVKHEDEIKEAPAPAHDANGLFDQLITSLVNSPRSNQEDESKVNGDETEEKVNGDETEEKKINGDEEEEGDVIDNIVARLPRTLSEDTPVPAPAADEASILIHSIIHD</sequence>
<gene>
    <name evidence="2" type="ORF">SSX86_018117</name>
</gene>
<keyword evidence="3" id="KW-1185">Reference proteome</keyword>
<reference evidence="2 3" key="1">
    <citation type="submission" date="2024-04" db="EMBL/GenBank/DDBJ databases">
        <title>The reference genome of an endangered Asteraceae, Deinandra increscens subsp. villosa, native to the Central Coast of California.</title>
        <authorList>
            <person name="Guilliams M."/>
            <person name="Hasenstab-Lehman K."/>
            <person name="Meyer R."/>
            <person name="Mcevoy S."/>
        </authorList>
    </citation>
    <scope>NUCLEOTIDE SEQUENCE [LARGE SCALE GENOMIC DNA]</scope>
    <source>
        <tissue evidence="2">Leaf</tissue>
    </source>
</reference>
<evidence type="ECO:0000256" key="1">
    <source>
        <dbReference type="SAM" id="MobiDB-lite"/>
    </source>
</evidence>
<evidence type="ECO:0000313" key="2">
    <source>
        <dbReference type="EMBL" id="KAK9060937.1"/>
    </source>
</evidence>
<protein>
    <submittedName>
        <fullName evidence="2">Uncharacterized protein</fullName>
    </submittedName>
</protein>
<feature type="compositionally biased region" description="Basic and acidic residues" evidence="1">
    <location>
        <begin position="7"/>
        <end position="30"/>
    </location>
</feature>
<feature type="region of interest" description="Disordered" evidence="1">
    <location>
        <begin position="73"/>
        <end position="135"/>
    </location>
</feature>
<feature type="compositionally biased region" description="Basic and acidic residues" evidence="1">
    <location>
        <begin position="98"/>
        <end position="126"/>
    </location>
</feature>
<dbReference type="Proteomes" id="UP001408789">
    <property type="component" value="Unassembled WGS sequence"/>
</dbReference>
<feature type="compositionally biased region" description="Polar residues" evidence="1">
    <location>
        <begin position="87"/>
        <end position="97"/>
    </location>
</feature>
<organism evidence="2 3">
    <name type="scientific">Deinandra increscens subsp. villosa</name>
    <dbReference type="NCBI Taxonomy" id="3103831"/>
    <lineage>
        <taxon>Eukaryota</taxon>
        <taxon>Viridiplantae</taxon>
        <taxon>Streptophyta</taxon>
        <taxon>Embryophyta</taxon>
        <taxon>Tracheophyta</taxon>
        <taxon>Spermatophyta</taxon>
        <taxon>Magnoliopsida</taxon>
        <taxon>eudicotyledons</taxon>
        <taxon>Gunneridae</taxon>
        <taxon>Pentapetalae</taxon>
        <taxon>asterids</taxon>
        <taxon>campanulids</taxon>
        <taxon>Asterales</taxon>
        <taxon>Asteraceae</taxon>
        <taxon>Asteroideae</taxon>
        <taxon>Heliantheae alliance</taxon>
        <taxon>Madieae</taxon>
        <taxon>Madiinae</taxon>
        <taxon>Deinandra</taxon>
    </lineage>
</organism>
<comment type="caution">
    <text evidence="2">The sequence shown here is derived from an EMBL/GenBank/DDBJ whole genome shotgun (WGS) entry which is preliminary data.</text>
</comment>
<dbReference type="AlphaFoldDB" id="A0AAP0CVC9"/>
<feature type="region of interest" description="Disordered" evidence="1">
    <location>
        <begin position="1"/>
        <end position="30"/>
    </location>
</feature>
<accession>A0AAP0CVC9</accession>
<evidence type="ECO:0000313" key="3">
    <source>
        <dbReference type="Proteomes" id="UP001408789"/>
    </source>
</evidence>